<keyword evidence="4" id="KW-0119">Carbohydrate metabolism</keyword>
<feature type="compositionally biased region" description="Pro residues" evidence="9">
    <location>
        <begin position="79"/>
        <end position="95"/>
    </location>
</feature>
<keyword evidence="5 7" id="KW-0326">Glycosidase</keyword>
<evidence type="ECO:0000256" key="5">
    <source>
        <dbReference type="ARBA" id="ARBA00023295"/>
    </source>
</evidence>
<dbReference type="GO" id="GO:0005576">
    <property type="term" value="C:extracellular region"/>
    <property type="evidence" value="ECO:0007669"/>
    <property type="project" value="TreeGrafter"/>
</dbReference>
<dbReference type="InterPro" id="IPR011583">
    <property type="entry name" value="Chitinase_II/V-like_cat"/>
</dbReference>
<feature type="domain" description="GH18" evidence="11">
    <location>
        <begin position="153"/>
        <end position="526"/>
    </location>
</feature>
<dbReference type="InterPro" id="IPR050314">
    <property type="entry name" value="Glycosyl_Hydrlase_18"/>
</dbReference>
<accession>A0A9P6QFD8</accession>
<dbReference type="PROSITE" id="PS01095">
    <property type="entry name" value="GH18_1"/>
    <property type="match status" value="1"/>
</dbReference>
<feature type="region of interest" description="Disordered" evidence="9">
    <location>
        <begin position="109"/>
        <end position="148"/>
    </location>
</feature>
<feature type="region of interest" description="Disordered" evidence="9">
    <location>
        <begin position="64"/>
        <end position="95"/>
    </location>
</feature>
<evidence type="ECO:0000256" key="1">
    <source>
        <dbReference type="ARBA" id="ARBA00000822"/>
    </source>
</evidence>
<dbReference type="GO" id="GO:0006032">
    <property type="term" value="P:chitin catabolic process"/>
    <property type="evidence" value="ECO:0007669"/>
    <property type="project" value="UniProtKB-KW"/>
</dbReference>
<dbReference type="Gene3D" id="3.20.20.80">
    <property type="entry name" value="Glycosidases"/>
    <property type="match status" value="1"/>
</dbReference>
<dbReference type="PROSITE" id="PS51910">
    <property type="entry name" value="GH18_2"/>
    <property type="match status" value="1"/>
</dbReference>
<comment type="caution">
    <text evidence="12">The sequence shown here is derived from an EMBL/GenBank/DDBJ whole genome shotgun (WGS) entry which is preliminary data.</text>
</comment>
<keyword evidence="13" id="KW-1185">Reference proteome</keyword>
<feature type="signal peptide" evidence="10">
    <location>
        <begin position="1"/>
        <end position="21"/>
    </location>
</feature>
<dbReference type="SUPFAM" id="SSF51445">
    <property type="entry name" value="(Trans)glycosidases"/>
    <property type="match status" value="1"/>
</dbReference>
<evidence type="ECO:0000256" key="2">
    <source>
        <dbReference type="ARBA" id="ARBA00022801"/>
    </source>
</evidence>
<dbReference type="EMBL" id="JAAAJA010000023">
    <property type="protein sequence ID" value="KAG0266034.1"/>
    <property type="molecule type" value="Genomic_DNA"/>
</dbReference>
<reference evidence="12" key="1">
    <citation type="journal article" date="2020" name="Fungal Divers.">
        <title>Resolving the Mortierellaceae phylogeny through synthesis of multi-gene phylogenetics and phylogenomics.</title>
        <authorList>
            <person name="Vandepol N."/>
            <person name="Liber J."/>
            <person name="Desiro A."/>
            <person name="Na H."/>
            <person name="Kennedy M."/>
            <person name="Barry K."/>
            <person name="Grigoriev I.V."/>
            <person name="Miller A.N."/>
            <person name="O'Donnell K."/>
            <person name="Stajich J.E."/>
            <person name="Bonito G."/>
        </authorList>
    </citation>
    <scope>NUCLEOTIDE SEQUENCE</scope>
    <source>
        <strain evidence="12">KOD948</strain>
    </source>
</reference>
<gene>
    <name evidence="12" type="ORF">BG011_003472</name>
</gene>
<dbReference type="SUPFAM" id="SSF54556">
    <property type="entry name" value="Chitinase insertion domain"/>
    <property type="match status" value="1"/>
</dbReference>
<keyword evidence="10" id="KW-0732">Signal</keyword>
<feature type="compositionally biased region" description="Low complexity" evidence="9">
    <location>
        <begin position="137"/>
        <end position="148"/>
    </location>
</feature>
<keyword evidence="2 7" id="KW-0378">Hydrolase</keyword>
<dbReference type="InterPro" id="IPR001579">
    <property type="entry name" value="Glyco_hydro_18_chit_AS"/>
</dbReference>
<evidence type="ECO:0000313" key="13">
    <source>
        <dbReference type="Proteomes" id="UP000726737"/>
    </source>
</evidence>
<evidence type="ECO:0000256" key="10">
    <source>
        <dbReference type="SAM" id="SignalP"/>
    </source>
</evidence>
<dbReference type="PANTHER" id="PTHR11177:SF392">
    <property type="entry name" value="HAP41P"/>
    <property type="match status" value="1"/>
</dbReference>
<evidence type="ECO:0000256" key="8">
    <source>
        <dbReference type="RuleBase" id="RU004453"/>
    </source>
</evidence>
<dbReference type="GO" id="GO:0008843">
    <property type="term" value="F:endochitinase activity"/>
    <property type="evidence" value="ECO:0007669"/>
    <property type="project" value="UniProtKB-EC"/>
</dbReference>
<evidence type="ECO:0000313" key="12">
    <source>
        <dbReference type="EMBL" id="KAG0266034.1"/>
    </source>
</evidence>
<dbReference type="InterPro" id="IPR029070">
    <property type="entry name" value="Chitinase_insertion_sf"/>
</dbReference>
<dbReference type="GO" id="GO:0008061">
    <property type="term" value="F:chitin binding"/>
    <property type="evidence" value="ECO:0007669"/>
    <property type="project" value="InterPro"/>
</dbReference>
<dbReference type="PANTHER" id="PTHR11177">
    <property type="entry name" value="CHITINASE"/>
    <property type="match status" value="1"/>
</dbReference>
<proteinExistence type="inferred from homology"/>
<feature type="chain" id="PRO_5040362857" description="GH18 domain-containing protein" evidence="10">
    <location>
        <begin position="22"/>
        <end position="527"/>
    </location>
</feature>
<name>A0A9P6QFD8_9FUNG</name>
<keyword evidence="3" id="KW-0146">Chitin degradation</keyword>
<comment type="similarity">
    <text evidence="8">Belongs to the glycosyl hydrolase 18 family.</text>
</comment>
<dbReference type="Proteomes" id="UP000726737">
    <property type="component" value="Unassembled WGS sequence"/>
</dbReference>
<feature type="compositionally biased region" description="Basic and acidic residues" evidence="9">
    <location>
        <begin position="124"/>
        <end position="136"/>
    </location>
</feature>
<protein>
    <recommendedName>
        <fullName evidence="11">GH18 domain-containing protein</fullName>
    </recommendedName>
</protein>
<dbReference type="InterPro" id="IPR001223">
    <property type="entry name" value="Glyco_hydro18_cat"/>
</dbReference>
<evidence type="ECO:0000256" key="6">
    <source>
        <dbReference type="ARBA" id="ARBA00023326"/>
    </source>
</evidence>
<dbReference type="SMART" id="SM00636">
    <property type="entry name" value="Glyco_18"/>
    <property type="match status" value="1"/>
</dbReference>
<keyword evidence="6" id="KW-0624">Polysaccharide degradation</keyword>
<evidence type="ECO:0000256" key="3">
    <source>
        <dbReference type="ARBA" id="ARBA00023024"/>
    </source>
</evidence>
<dbReference type="Pfam" id="PF00704">
    <property type="entry name" value="Glyco_hydro_18"/>
    <property type="match status" value="1"/>
</dbReference>
<dbReference type="GO" id="GO:0000272">
    <property type="term" value="P:polysaccharide catabolic process"/>
    <property type="evidence" value="ECO:0007669"/>
    <property type="project" value="UniProtKB-KW"/>
</dbReference>
<dbReference type="AlphaFoldDB" id="A0A9P6QFD8"/>
<organism evidence="12 13">
    <name type="scientific">Mortierella polycephala</name>
    <dbReference type="NCBI Taxonomy" id="41804"/>
    <lineage>
        <taxon>Eukaryota</taxon>
        <taxon>Fungi</taxon>
        <taxon>Fungi incertae sedis</taxon>
        <taxon>Mucoromycota</taxon>
        <taxon>Mortierellomycotina</taxon>
        <taxon>Mortierellomycetes</taxon>
        <taxon>Mortierellales</taxon>
        <taxon>Mortierellaceae</taxon>
        <taxon>Mortierella</taxon>
    </lineage>
</organism>
<dbReference type="Gene3D" id="3.10.50.10">
    <property type="match status" value="1"/>
</dbReference>
<evidence type="ECO:0000256" key="7">
    <source>
        <dbReference type="RuleBase" id="RU000489"/>
    </source>
</evidence>
<dbReference type="OrthoDB" id="76388at2759"/>
<evidence type="ECO:0000256" key="4">
    <source>
        <dbReference type="ARBA" id="ARBA00023277"/>
    </source>
</evidence>
<evidence type="ECO:0000256" key="9">
    <source>
        <dbReference type="SAM" id="MobiDB-lite"/>
    </source>
</evidence>
<sequence>MKIKAFCVLSIGFSLAVFSEAARDKHSNNHHHHIHHERHAANRVEVADAEIIGHLRQHHHVAPAGIPNLPYVDEKTQPSSPPPPHSPDHPVYPPIIAPSQTRIITQPVKAPSVHGPGKAVGPIQDKKGASQKKEPEAPAQSAEASAQSGKKDKMVIAYWTDWTSGAMPPEAIPFEKVTHVNYAFAVVKPDFQPVFETDYLLNRVVREAHKKNVKVLMSVGGWTGSQYFSPLAASKHGRKTFIDGAIKMVKDYNLDGIDIDWEYPGRIGSACNVIDEKNDTKNFLTLLKELREALNELPEGHKLEISLATRIVPFDGPDGIMKDVTEFAKVVNHINVMAYDINGSWSTVTGANAPLSGSNPLTYMGGAQAWIDAGFPAEQINMGVPFYGRSLVAENDMTRTQSMASPFVKKVPIGDNNDGLWTDPCEKTASYSGVWKFKNLREQGVVDEQGNARAPWVRTFDQESHTPWLFNPETRQFISYDDRESLQLKVDYVKRKHLGGVMLWALNQDTTDFELLEVLQNVRKNES</sequence>
<dbReference type="InterPro" id="IPR017853">
    <property type="entry name" value="GH"/>
</dbReference>
<evidence type="ECO:0000259" key="11">
    <source>
        <dbReference type="PROSITE" id="PS51910"/>
    </source>
</evidence>
<comment type="catalytic activity">
    <reaction evidence="1">
        <text>Random endo-hydrolysis of N-acetyl-beta-D-glucosaminide (1-&gt;4)-beta-linkages in chitin and chitodextrins.</text>
        <dbReference type="EC" id="3.2.1.14"/>
    </reaction>
</comment>